<accession>A0A5C3KGA2</accession>
<gene>
    <name evidence="1" type="ORF">FA15DRAFT_660483</name>
</gene>
<keyword evidence="2" id="KW-1185">Reference proteome</keyword>
<sequence length="241" mass="27307">MPVNLAKWSNSIKYLHMVTSARYDNFPDLKINLASVPPPSGDKRKLQSLHIDYQEFCYFVPAKVLETMLHMDISGVRCLYFGASDDEHDGLSVLLKNIENLEELILFPAMEVQLGTQRTSHSPSNIAELVLGVTISGLFRGRQLPHELLHRSSLDRLLTLLSDSATFPSFAKLTLRVTDFMYAIKTDNGEDFEVVQEMIWAKLRRSEAVLSLQQQGRLEISIILVLYNVTVLCGFCQTKED</sequence>
<organism evidence="1 2">
    <name type="scientific">Coprinopsis marcescibilis</name>
    <name type="common">Agaric fungus</name>
    <name type="synonym">Psathyrella marcescibilis</name>
    <dbReference type="NCBI Taxonomy" id="230819"/>
    <lineage>
        <taxon>Eukaryota</taxon>
        <taxon>Fungi</taxon>
        <taxon>Dikarya</taxon>
        <taxon>Basidiomycota</taxon>
        <taxon>Agaricomycotina</taxon>
        <taxon>Agaricomycetes</taxon>
        <taxon>Agaricomycetidae</taxon>
        <taxon>Agaricales</taxon>
        <taxon>Agaricineae</taxon>
        <taxon>Psathyrellaceae</taxon>
        <taxon>Coprinopsis</taxon>
    </lineage>
</organism>
<evidence type="ECO:0000313" key="1">
    <source>
        <dbReference type="EMBL" id="TFK18693.1"/>
    </source>
</evidence>
<evidence type="ECO:0000313" key="2">
    <source>
        <dbReference type="Proteomes" id="UP000307440"/>
    </source>
</evidence>
<reference evidence="1 2" key="1">
    <citation type="journal article" date="2019" name="Nat. Ecol. Evol.">
        <title>Megaphylogeny resolves global patterns of mushroom evolution.</title>
        <authorList>
            <person name="Varga T."/>
            <person name="Krizsan K."/>
            <person name="Foldi C."/>
            <person name="Dima B."/>
            <person name="Sanchez-Garcia M."/>
            <person name="Sanchez-Ramirez S."/>
            <person name="Szollosi G.J."/>
            <person name="Szarkandi J.G."/>
            <person name="Papp V."/>
            <person name="Albert L."/>
            <person name="Andreopoulos W."/>
            <person name="Angelini C."/>
            <person name="Antonin V."/>
            <person name="Barry K.W."/>
            <person name="Bougher N.L."/>
            <person name="Buchanan P."/>
            <person name="Buyck B."/>
            <person name="Bense V."/>
            <person name="Catcheside P."/>
            <person name="Chovatia M."/>
            <person name="Cooper J."/>
            <person name="Damon W."/>
            <person name="Desjardin D."/>
            <person name="Finy P."/>
            <person name="Geml J."/>
            <person name="Haridas S."/>
            <person name="Hughes K."/>
            <person name="Justo A."/>
            <person name="Karasinski D."/>
            <person name="Kautmanova I."/>
            <person name="Kiss B."/>
            <person name="Kocsube S."/>
            <person name="Kotiranta H."/>
            <person name="LaButti K.M."/>
            <person name="Lechner B.E."/>
            <person name="Liimatainen K."/>
            <person name="Lipzen A."/>
            <person name="Lukacs Z."/>
            <person name="Mihaltcheva S."/>
            <person name="Morgado L.N."/>
            <person name="Niskanen T."/>
            <person name="Noordeloos M.E."/>
            <person name="Ohm R.A."/>
            <person name="Ortiz-Santana B."/>
            <person name="Ovrebo C."/>
            <person name="Racz N."/>
            <person name="Riley R."/>
            <person name="Savchenko A."/>
            <person name="Shiryaev A."/>
            <person name="Soop K."/>
            <person name="Spirin V."/>
            <person name="Szebenyi C."/>
            <person name="Tomsovsky M."/>
            <person name="Tulloss R.E."/>
            <person name="Uehling J."/>
            <person name="Grigoriev I.V."/>
            <person name="Vagvolgyi C."/>
            <person name="Papp T."/>
            <person name="Martin F.M."/>
            <person name="Miettinen O."/>
            <person name="Hibbett D.S."/>
            <person name="Nagy L.G."/>
        </authorList>
    </citation>
    <scope>NUCLEOTIDE SEQUENCE [LARGE SCALE GENOMIC DNA]</scope>
    <source>
        <strain evidence="1 2">CBS 121175</strain>
    </source>
</reference>
<proteinExistence type="predicted"/>
<name>A0A5C3KGA2_COPMA</name>
<dbReference type="Proteomes" id="UP000307440">
    <property type="component" value="Unassembled WGS sequence"/>
</dbReference>
<dbReference type="AlphaFoldDB" id="A0A5C3KGA2"/>
<dbReference type="EMBL" id="ML210383">
    <property type="protein sequence ID" value="TFK18693.1"/>
    <property type="molecule type" value="Genomic_DNA"/>
</dbReference>
<protein>
    <submittedName>
        <fullName evidence="1">Uncharacterized protein</fullName>
    </submittedName>
</protein>